<reference evidence="3" key="1">
    <citation type="submission" date="2017-02" db="EMBL/GenBank/DDBJ databases">
        <authorList>
            <person name="Varghese N."/>
            <person name="Submissions S."/>
        </authorList>
    </citation>
    <scope>NUCLEOTIDE SEQUENCE [LARGE SCALE GENOMIC DNA]</scope>
    <source>
        <strain evidence="3">UM2</strain>
    </source>
</reference>
<keyword evidence="2" id="KW-0808">Transferase</keyword>
<name>A0A1T5C2J5_9SPHN</name>
<dbReference type="OrthoDB" id="9806473at2"/>
<dbReference type="InterPro" id="IPR029068">
    <property type="entry name" value="Glyas_Bleomycin-R_OHBP_Dase"/>
</dbReference>
<keyword evidence="2" id="KW-0830">Ubiquinone</keyword>
<dbReference type="PIRSF" id="PIRSF021700">
    <property type="entry name" value="3_dmu_93_MTrfase"/>
    <property type="match status" value="1"/>
</dbReference>
<gene>
    <name evidence="2" type="ORF">SAMN06295920_103531</name>
</gene>
<proteinExistence type="predicted"/>
<dbReference type="Proteomes" id="UP000189818">
    <property type="component" value="Unassembled WGS sequence"/>
</dbReference>
<protein>
    <submittedName>
        <fullName evidence="2">Glyoxalase superfamily enzyme, possibly 3-demethylubiquinone-9 3-methyltransferase</fullName>
    </submittedName>
</protein>
<evidence type="ECO:0000313" key="2">
    <source>
        <dbReference type="EMBL" id="SKB53631.1"/>
    </source>
</evidence>
<organism evidence="2 3">
    <name type="scientific">Rhizorhabdus histidinilytica</name>
    <dbReference type="NCBI Taxonomy" id="439228"/>
    <lineage>
        <taxon>Bacteria</taxon>
        <taxon>Pseudomonadati</taxon>
        <taxon>Pseudomonadota</taxon>
        <taxon>Alphaproteobacteria</taxon>
        <taxon>Sphingomonadales</taxon>
        <taxon>Sphingomonadaceae</taxon>
        <taxon>Rhizorhabdus</taxon>
    </lineage>
</organism>
<dbReference type="PANTHER" id="PTHR33990">
    <property type="entry name" value="PROTEIN YJDN-RELATED"/>
    <property type="match status" value="1"/>
</dbReference>
<dbReference type="Gene3D" id="3.30.720.100">
    <property type="match status" value="1"/>
</dbReference>
<dbReference type="AlphaFoldDB" id="A0A1T5C2J5"/>
<sequence length="129" mass="14325">MQVTPFLMFQGDAEAAIDFYRGIFPDFEVVELTRWGAEGPGKEGSIYQASLSIAGQTVRCFDSPPVHDFGFTPSFSFFIDCDDEAQIETLWAGLSDGGKALMGIGDHGFSRRFGWVQDRFGISWQLNLP</sequence>
<dbReference type="InterPro" id="IPR009725">
    <property type="entry name" value="3_dmu_93_MTrfase"/>
</dbReference>
<accession>A0A1T5C2J5</accession>
<dbReference type="GO" id="GO:0032259">
    <property type="term" value="P:methylation"/>
    <property type="evidence" value="ECO:0007669"/>
    <property type="project" value="UniProtKB-KW"/>
</dbReference>
<dbReference type="EMBL" id="FUYM01000003">
    <property type="protein sequence ID" value="SKB53631.1"/>
    <property type="molecule type" value="Genomic_DNA"/>
</dbReference>
<evidence type="ECO:0000313" key="3">
    <source>
        <dbReference type="Proteomes" id="UP000189818"/>
    </source>
</evidence>
<dbReference type="RefSeq" id="WP_079647847.1">
    <property type="nucleotide sequence ID" value="NZ_FUYM01000003.1"/>
</dbReference>
<dbReference type="Gene3D" id="3.30.720.110">
    <property type="match status" value="1"/>
</dbReference>
<dbReference type="Pfam" id="PF06983">
    <property type="entry name" value="3-dmu-9_3-mt"/>
    <property type="match status" value="1"/>
</dbReference>
<feature type="domain" description="PhnB-like" evidence="1">
    <location>
        <begin position="2"/>
        <end position="126"/>
    </location>
</feature>
<dbReference type="InterPro" id="IPR028973">
    <property type="entry name" value="PhnB-like"/>
</dbReference>
<keyword evidence="3" id="KW-1185">Reference proteome</keyword>
<dbReference type="STRING" id="439228.SAMN06295920_103531"/>
<keyword evidence="2" id="KW-0489">Methyltransferase</keyword>
<dbReference type="CDD" id="cd06588">
    <property type="entry name" value="PhnB_like"/>
    <property type="match status" value="1"/>
</dbReference>
<dbReference type="PANTHER" id="PTHR33990:SF4">
    <property type="entry name" value="PHNB-LIKE DOMAIN-CONTAINING PROTEIN"/>
    <property type="match status" value="1"/>
</dbReference>
<dbReference type="SUPFAM" id="SSF54593">
    <property type="entry name" value="Glyoxalase/Bleomycin resistance protein/Dihydroxybiphenyl dioxygenase"/>
    <property type="match status" value="1"/>
</dbReference>
<evidence type="ECO:0000259" key="1">
    <source>
        <dbReference type="Pfam" id="PF06983"/>
    </source>
</evidence>
<dbReference type="GO" id="GO:0008168">
    <property type="term" value="F:methyltransferase activity"/>
    <property type="evidence" value="ECO:0007669"/>
    <property type="project" value="UniProtKB-KW"/>
</dbReference>